<feature type="non-terminal residue" evidence="2">
    <location>
        <position position="1"/>
    </location>
</feature>
<dbReference type="InterPro" id="IPR053047">
    <property type="entry name" value="E3_ubiq_ligase_TRAF3IP2"/>
</dbReference>
<dbReference type="PANTHER" id="PTHR34257:SF4">
    <property type="entry name" value="ADAPTER PROTEIN CIKS"/>
    <property type="match status" value="1"/>
</dbReference>
<evidence type="ECO:0000313" key="2">
    <source>
        <dbReference type="EMBL" id="CAG10363.1"/>
    </source>
</evidence>
<reference evidence="2" key="1">
    <citation type="journal article" date="2004" name="Nature">
        <title>Genome duplication in the teleost fish Tetraodon nigroviridis reveals the early vertebrate proto-karyotype.</title>
        <authorList>
            <person name="Jaillon O."/>
            <person name="Aury J.-M."/>
            <person name="Brunet F."/>
            <person name="Petit J.-L."/>
            <person name="Stange-Thomann N."/>
            <person name="Mauceli E."/>
            <person name="Bouneau L."/>
            <person name="Fischer C."/>
            <person name="Ozouf-Costaz C."/>
            <person name="Bernot A."/>
            <person name="Nicaud S."/>
            <person name="Jaffe D."/>
            <person name="Fisher S."/>
            <person name="Lutfalla G."/>
            <person name="Dossat C."/>
            <person name="Segurens B."/>
            <person name="Dasilva C."/>
            <person name="Salanoubat M."/>
            <person name="Levy M."/>
            <person name="Boudet N."/>
            <person name="Castellano S."/>
            <person name="Anthouard V."/>
            <person name="Jubin C."/>
            <person name="Castelli V."/>
            <person name="Katinka M."/>
            <person name="Vacherie B."/>
            <person name="Biemont C."/>
            <person name="Skalli Z."/>
            <person name="Cattolico L."/>
            <person name="Poulain J."/>
            <person name="De Berardinis V."/>
            <person name="Cruaud C."/>
            <person name="Duprat S."/>
            <person name="Brottier P."/>
            <person name="Coutanceau J.-P."/>
            <person name="Gouzy J."/>
            <person name="Parra G."/>
            <person name="Lardier G."/>
            <person name="Chapple C."/>
            <person name="McKernan K.J."/>
            <person name="McEwan P."/>
            <person name="Bosak S."/>
            <person name="Kellis M."/>
            <person name="Volff J.-N."/>
            <person name="Guigo R."/>
            <person name="Zody M.C."/>
            <person name="Mesirov J."/>
            <person name="Lindblad-Toh K."/>
            <person name="Birren B."/>
            <person name="Nusbaum C."/>
            <person name="Kahn D."/>
            <person name="Robinson-Rechavi M."/>
            <person name="Laudet V."/>
            <person name="Schachter V."/>
            <person name="Quetier F."/>
            <person name="Saurin W."/>
            <person name="Scarpelli C."/>
            <person name="Wincker P."/>
            <person name="Lander E.S."/>
            <person name="Weissenbach J."/>
            <person name="Roest Crollius H."/>
        </authorList>
    </citation>
    <scope>NUCLEOTIDE SEQUENCE [LARGE SCALE GENOMIC DNA]</scope>
</reference>
<dbReference type="GO" id="GO:0006959">
    <property type="term" value="P:humoral immune response"/>
    <property type="evidence" value="ECO:0007669"/>
    <property type="project" value="TreeGrafter"/>
</dbReference>
<name>Q4RML9_TETNG</name>
<dbReference type="GO" id="GO:0043123">
    <property type="term" value="P:positive regulation of canonical NF-kappaB signal transduction"/>
    <property type="evidence" value="ECO:0007669"/>
    <property type="project" value="TreeGrafter"/>
</dbReference>
<gene>
    <name evidence="2" type="ORF">GSTENG00031970001</name>
</gene>
<dbReference type="PANTHER" id="PTHR34257">
    <property type="entry name" value="ADAPTER PROTEIN CIKS"/>
    <property type="match status" value="1"/>
</dbReference>
<dbReference type="InterPro" id="IPR013568">
    <property type="entry name" value="SEFIR_dom"/>
</dbReference>
<protein>
    <submittedName>
        <fullName evidence="2">Chromosome 10 SCAF15019, whole genome shotgun sequence</fullName>
    </submittedName>
</protein>
<sequence>KVFLTYSSDCASEVGRLIDFLTWHGFQAAIDIFDGPISCMDKHLMDVSSYCYLTWEDRNCRFCYYCFNQPSTLIIIAISPKYKEDVEGAGLDANSLRTKYIYTTMQNQFIHQGSLNFRFIPVCFPNASQKHVPGWLQNTHVYQWPEEMEDLLLGLRRMEKYSPPP</sequence>
<feature type="domain" description="SEFIR" evidence="1">
    <location>
        <begin position="1"/>
        <end position="153"/>
    </location>
</feature>
<dbReference type="KEGG" id="tng:GSTEN00031970G001"/>
<dbReference type="Pfam" id="PF08357">
    <property type="entry name" value="SEFIR"/>
    <property type="match status" value="1"/>
</dbReference>
<proteinExistence type="predicted"/>
<dbReference type="OrthoDB" id="6021171at2759"/>
<dbReference type="PROSITE" id="PS51534">
    <property type="entry name" value="SEFIR"/>
    <property type="match status" value="1"/>
</dbReference>
<evidence type="ECO:0000259" key="1">
    <source>
        <dbReference type="PROSITE" id="PS51534"/>
    </source>
</evidence>
<dbReference type="AlphaFoldDB" id="Q4RML9"/>
<reference evidence="2" key="2">
    <citation type="submission" date="2004-02" db="EMBL/GenBank/DDBJ databases">
        <authorList>
            <consortium name="Genoscope"/>
            <consortium name="Whitehead Institute Centre for Genome Research"/>
        </authorList>
    </citation>
    <scope>NUCLEOTIDE SEQUENCE</scope>
</reference>
<accession>Q4RML9</accession>
<feature type="non-terminal residue" evidence="2">
    <location>
        <position position="165"/>
    </location>
</feature>
<dbReference type="Gene3D" id="3.40.50.11530">
    <property type="match status" value="1"/>
</dbReference>
<dbReference type="EMBL" id="CAAE01015019">
    <property type="protein sequence ID" value="CAG10363.1"/>
    <property type="molecule type" value="Genomic_DNA"/>
</dbReference>
<organism evidence="2">
    <name type="scientific">Tetraodon nigroviridis</name>
    <name type="common">Spotted green pufferfish</name>
    <name type="synonym">Chelonodon nigroviridis</name>
    <dbReference type="NCBI Taxonomy" id="99883"/>
    <lineage>
        <taxon>Eukaryota</taxon>
        <taxon>Metazoa</taxon>
        <taxon>Chordata</taxon>
        <taxon>Craniata</taxon>
        <taxon>Vertebrata</taxon>
        <taxon>Euteleostomi</taxon>
        <taxon>Actinopterygii</taxon>
        <taxon>Neopterygii</taxon>
        <taxon>Teleostei</taxon>
        <taxon>Neoteleostei</taxon>
        <taxon>Acanthomorphata</taxon>
        <taxon>Eupercaria</taxon>
        <taxon>Tetraodontiformes</taxon>
        <taxon>Tetradontoidea</taxon>
        <taxon>Tetraodontidae</taxon>
        <taxon>Tetraodon</taxon>
    </lineage>
</organism>